<dbReference type="KEGG" id="gaz:Pan241w_20110"/>
<organism evidence="1 2">
    <name type="scientific">Gimesia alba</name>
    <dbReference type="NCBI Taxonomy" id="2527973"/>
    <lineage>
        <taxon>Bacteria</taxon>
        <taxon>Pseudomonadati</taxon>
        <taxon>Planctomycetota</taxon>
        <taxon>Planctomycetia</taxon>
        <taxon>Planctomycetales</taxon>
        <taxon>Planctomycetaceae</taxon>
        <taxon>Gimesia</taxon>
    </lineage>
</organism>
<dbReference type="Pfam" id="PF13430">
    <property type="entry name" value="DUF4112"/>
    <property type="match status" value="1"/>
</dbReference>
<accession>A0A517RDH4</accession>
<dbReference type="EMBL" id="CP036269">
    <property type="protein sequence ID" value="QDT41931.1"/>
    <property type="molecule type" value="Genomic_DNA"/>
</dbReference>
<dbReference type="PANTHER" id="PTHR35519:SF2">
    <property type="entry name" value="PH DOMAIN PROTEIN"/>
    <property type="match status" value="1"/>
</dbReference>
<sequence>MARFERLTHFLDDAFKVPGTNLRIGWDTLIGIVPGLGDMISATLSGYLIYEAKQLGASRWVLARMIGNVALDSVLGAIPLLGDVFDAFFKSNRRNARLLKQHLNR</sequence>
<gene>
    <name evidence="1" type="ORF">Pan241w_20110</name>
</gene>
<reference evidence="1 2" key="1">
    <citation type="submission" date="2019-02" db="EMBL/GenBank/DDBJ databases">
        <title>Deep-cultivation of Planctomycetes and their phenomic and genomic characterization uncovers novel biology.</title>
        <authorList>
            <person name="Wiegand S."/>
            <person name="Jogler M."/>
            <person name="Boedeker C."/>
            <person name="Pinto D."/>
            <person name="Vollmers J."/>
            <person name="Rivas-Marin E."/>
            <person name="Kohn T."/>
            <person name="Peeters S.H."/>
            <person name="Heuer A."/>
            <person name="Rast P."/>
            <person name="Oberbeckmann S."/>
            <person name="Bunk B."/>
            <person name="Jeske O."/>
            <person name="Meyerdierks A."/>
            <person name="Storesund J.E."/>
            <person name="Kallscheuer N."/>
            <person name="Luecker S."/>
            <person name="Lage O.M."/>
            <person name="Pohl T."/>
            <person name="Merkel B.J."/>
            <person name="Hornburger P."/>
            <person name="Mueller R.-W."/>
            <person name="Bruemmer F."/>
            <person name="Labrenz M."/>
            <person name="Spormann A.M."/>
            <person name="Op den Camp H."/>
            <person name="Overmann J."/>
            <person name="Amann R."/>
            <person name="Jetten M.S.M."/>
            <person name="Mascher T."/>
            <person name="Medema M.H."/>
            <person name="Devos D.P."/>
            <person name="Kaster A.-K."/>
            <person name="Ovreas L."/>
            <person name="Rohde M."/>
            <person name="Galperin M.Y."/>
            <person name="Jogler C."/>
        </authorList>
    </citation>
    <scope>NUCLEOTIDE SEQUENCE [LARGE SCALE GENOMIC DNA]</scope>
    <source>
        <strain evidence="1 2">Pan241w</strain>
    </source>
</reference>
<name>A0A517RDH4_9PLAN</name>
<evidence type="ECO:0000313" key="2">
    <source>
        <dbReference type="Proteomes" id="UP000317171"/>
    </source>
</evidence>
<evidence type="ECO:0000313" key="1">
    <source>
        <dbReference type="EMBL" id="QDT41931.1"/>
    </source>
</evidence>
<dbReference type="OrthoDB" id="513552at2"/>
<protein>
    <recommendedName>
        <fullName evidence="3">DUF4112 domain-containing protein</fullName>
    </recommendedName>
</protein>
<proteinExistence type="predicted"/>
<dbReference type="PANTHER" id="PTHR35519">
    <property type="entry name" value="MEMBRANE PROTEINS"/>
    <property type="match status" value="1"/>
</dbReference>
<keyword evidence="2" id="KW-1185">Reference proteome</keyword>
<dbReference type="InterPro" id="IPR025187">
    <property type="entry name" value="DUF4112"/>
</dbReference>
<dbReference type="AlphaFoldDB" id="A0A517RDH4"/>
<evidence type="ECO:0008006" key="3">
    <source>
        <dbReference type="Google" id="ProtNLM"/>
    </source>
</evidence>
<dbReference type="Proteomes" id="UP000317171">
    <property type="component" value="Chromosome"/>
</dbReference>